<evidence type="ECO:0008006" key="3">
    <source>
        <dbReference type="Google" id="ProtNLM"/>
    </source>
</evidence>
<reference evidence="1 2" key="1">
    <citation type="journal article" date="2013" name="Curr. Biol.">
        <title>The Genome of the Foraminiferan Reticulomyxa filosa.</title>
        <authorList>
            <person name="Glockner G."/>
            <person name="Hulsmann N."/>
            <person name="Schleicher M."/>
            <person name="Noegel A.A."/>
            <person name="Eichinger L."/>
            <person name="Gallinger C."/>
            <person name="Pawlowski J."/>
            <person name="Sierra R."/>
            <person name="Euteneuer U."/>
            <person name="Pillet L."/>
            <person name="Moustafa A."/>
            <person name="Platzer M."/>
            <person name="Groth M."/>
            <person name="Szafranski K."/>
            <person name="Schliwa M."/>
        </authorList>
    </citation>
    <scope>NUCLEOTIDE SEQUENCE [LARGE SCALE GENOMIC DNA]</scope>
</reference>
<sequence length="114" mass="12894">MPQPSLQTQELKDWLEENKFGQFFEKMYDVGVEQLDDLRALRTENDVIELAGPSGINMGIIFRRKFIRAVLSLSESDVTSPTASTPTQTIPTENSLSAAMYFLQIKQKTFAFGQ</sequence>
<accession>X6MVH3</accession>
<gene>
    <name evidence="1" type="ORF">RFI_20227</name>
</gene>
<protein>
    <recommendedName>
        <fullName evidence="3">SAM domain-containing protein</fullName>
    </recommendedName>
</protein>
<keyword evidence="2" id="KW-1185">Reference proteome</keyword>
<dbReference type="AlphaFoldDB" id="X6MVH3"/>
<name>X6MVH3_RETFI</name>
<evidence type="ECO:0000313" key="1">
    <source>
        <dbReference type="EMBL" id="ETO17105.1"/>
    </source>
</evidence>
<dbReference type="EMBL" id="ASPP01017259">
    <property type="protein sequence ID" value="ETO17105.1"/>
    <property type="molecule type" value="Genomic_DNA"/>
</dbReference>
<evidence type="ECO:0000313" key="2">
    <source>
        <dbReference type="Proteomes" id="UP000023152"/>
    </source>
</evidence>
<comment type="caution">
    <text evidence="1">The sequence shown here is derived from an EMBL/GenBank/DDBJ whole genome shotgun (WGS) entry which is preliminary data.</text>
</comment>
<dbReference type="Proteomes" id="UP000023152">
    <property type="component" value="Unassembled WGS sequence"/>
</dbReference>
<organism evidence="1 2">
    <name type="scientific">Reticulomyxa filosa</name>
    <dbReference type="NCBI Taxonomy" id="46433"/>
    <lineage>
        <taxon>Eukaryota</taxon>
        <taxon>Sar</taxon>
        <taxon>Rhizaria</taxon>
        <taxon>Retaria</taxon>
        <taxon>Foraminifera</taxon>
        <taxon>Monothalamids</taxon>
        <taxon>Reticulomyxidae</taxon>
        <taxon>Reticulomyxa</taxon>
    </lineage>
</organism>
<proteinExistence type="predicted"/>